<dbReference type="InterPro" id="IPR018076">
    <property type="entry name" value="T2SS_GspF_dom"/>
</dbReference>
<evidence type="ECO:0000256" key="4">
    <source>
        <dbReference type="ARBA" id="ARBA00022989"/>
    </source>
</evidence>
<dbReference type="AlphaFoldDB" id="A0A1I6AYJ2"/>
<sequence length="268" mass="27320">MLTHSVLLAGSALLCWPEARARRRLARLTSVTPAHVPTARVRPLPLVFGAVAVVAVAGGPAVAAAVVLLTLAGWLFLRARSRHRAEVSAGATLAEAVRATAAELRAGAHPVRAVEAAAADAASPAAAVLRSLAATVRLGGAVDADAMARADGGKAPRAVVERLARAWTLAHRHGLPLADVLDAVCRDLDTSVRFAQQSEARMAGPRTSAVVLAVLPLAGIALGEAMGAEPLGVLTTTATGQVLLVLGCALVCAGVAWTAWLTGQELLR</sequence>
<feature type="domain" description="Type II secretion system protein GspF" evidence="7">
    <location>
        <begin position="98"/>
        <end position="221"/>
    </location>
</feature>
<dbReference type="EMBL" id="FOWW01000016">
    <property type="protein sequence ID" value="SFQ73726.1"/>
    <property type="molecule type" value="Genomic_DNA"/>
</dbReference>
<dbReference type="RefSeq" id="WP_092536983.1">
    <property type="nucleotide sequence ID" value="NZ_FOWW01000016.1"/>
</dbReference>
<name>A0A1I6AYJ2_9PSEU</name>
<evidence type="ECO:0000256" key="6">
    <source>
        <dbReference type="SAM" id="Phobius"/>
    </source>
</evidence>
<feature type="transmembrane region" description="Helical" evidence="6">
    <location>
        <begin position="242"/>
        <end position="262"/>
    </location>
</feature>
<keyword evidence="5 6" id="KW-0472">Membrane</keyword>
<proteinExistence type="predicted"/>
<evidence type="ECO:0000256" key="3">
    <source>
        <dbReference type="ARBA" id="ARBA00022692"/>
    </source>
</evidence>
<dbReference type="PANTHER" id="PTHR35007">
    <property type="entry name" value="INTEGRAL MEMBRANE PROTEIN-RELATED"/>
    <property type="match status" value="1"/>
</dbReference>
<reference evidence="9" key="1">
    <citation type="submission" date="2016-10" db="EMBL/GenBank/DDBJ databases">
        <authorList>
            <person name="Varghese N."/>
            <person name="Submissions S."/>
        </authorList>
    </citation>
    <scope>NUCLEOTIDE SEQUENCE [LARGE SCALE GENOMIC DNA]</scope>
    <source>
        <strain evidence="9">CGMCC 4.5579</strain>
    </source>
</reference>
<evidence type="ECO:0000256" key="1">
    <source>
        <dbReference type="ARBA" id="ARBA00004651"/>
    </source>
</evidence>
<evidence type="ECO:0000259" key="7">
    <source>
        <dbReference type="Pfam" id="PF00482"/>
    </source>
</evidence>
<feature type="transmembrane region" description="Helical" evidence="6">
    <location>
        <begin position="45"/>
        <end position="77"/>
    </location>
</feature>
<comment type="subcellular location">
    <subcellularLocation>
        <location evidence="1">Cell membrane</location>
        <topology evidence="1">Multi-pass membrane protein</topology>
    </subcellularLocation>
</comment>
<evidence type="ECO:0000256" key="5">
    <source>
        <dbReference type="ARBA" id="ARBA00023136"/>
    </source>
</evidence>
<evidence type="ECO:0000256" key="2">
    <source>
        <dbReference type="ARBA" id="ARBA00022475"/>
    </source>
</evidence>
<protein>
    <submittedName>
        <fullName evidence="8">Tight adherence protein B</fullName>
    </submittedName>
</protein>
<keyword evidence="9" id="KW-1185">Reference proteome</keyword>
<evidence type="ECO:0000313" key="8">
    <source>
        <dbReference type="EMBL" id="SFQ73726.1"/>
    </source>
</evidence>
<dbReference type="GO" id="GO:0005886">
    <property type="term" value="C:plasma membrane"/>
    <property type="evidence" value="ECO:0007669"/>
    <property type="project" value="UniProtKB-SubCell"/>
</dbReference>
<feature type="transmembrane region" description="Helical" evidence="6">
    <location>
        <begin position="203"/>
        <end position="222"/>
    </location>
</feature>
<dbReference type="STRING" id="587909.SAMN05421810_1168"/>
<organism evidence="8 9">
    <name type="scientific">Amycolatopsis arida</name>
    <dbReference type="NCBI Taxonomy" id="587909"/>
    <lineage>
        <taxon>Bacteria</taxon>
        <taxon>Bacillati</taxon>
        <taxon>Actinomycetota</taxon>
        <taxon>Actinomycetes</taxon>
        <taxon>Pseudonocardiales</taxon>
        <taxon>Pseudonocardiaceae</taxon>
        <taxon>Amycolatopsis</taxon>
    </lineage>
</organism>
<evidence type="ECO:0000313" key="9">
    <source>
        <dbReference type="Proteomes" id="UP000198727"/>
    </source>
</evidence>
<dbReference type="OrthoDB" id="3712305at2"/>
<dbReference type="Proteomes" id="UP000198727">
    <property type="component" value="Unassembled WGS sequence"/>
</dbReference>
<keyword evidence="3 6" id="KW-0812">Transmembrane</keyword>
<gene>
    <name evidence="8" type="ORF">SAMN05421810_1168</name>
</gene>
<keyword evidence="4 6" id="KW-1133">Transmembrane helix</keyword>
<dbReference type="Pfam" id="PF00482">
    <property type="entry name" value="T2SSF"/>
    <property type="match status" value="1"/>
</dbReference>
<keyword evidence="2" id="KW-1003">Cell membrane</keyword>
<dbReference type="PANTHER" id="PTHR35007:SF4">
    <property type="entry name" value="CONSERVED TRANSMEMBRANE PROTEIN-RELATED"/>
    <property type="match status" value="1"/>
</dbReference>
<accession>A0A1I6AYJ2</accession>